<sequence>MKNRSLYLPIKSTSLPHYFGKGIVLPSKFYNNKPSDIQDIFGNQLFLSEHRWYKDSDCSIEIILADTEEPFLIFENGYYLLNGALPISRIKNVFFLDENQMKTTEYNINAGAGFLPQKLITIDRYSGPFHQIPNLNRLSREINDNLVEKIKRFDILLGGVSFMRILQDKNEKFPVDYYSVIGFFNPYMLDLAQVSSSFKASMNGDRLTSIFTGKKSNEYIEILKSYIFDEVDFDDVDKVAKHYGIKIQRQFGLVNLENIPVDSPIFTLIILATYGNSKSQSIDDFIYQLKSNKFSQQKAQELALIFGLNIRYSGLRNKYKVGGNEIKFKMDTSLDYYILESIFQYVFYGIRSSRPFPYVDDLGRANKSNSITKDEKINWQNSFNPIPNEDSLQNSDLILNELLTPLLEKIKNKTSEFQEDILQIATKTIEDSLRSLHMDFQRKTEKLLSEIKQLKDVIAHKNDLLNHISNDVLRKNTENKDYDELEKLEIKDLKKIAKQKGIASSKINSIKQTKSGLEELIKLINNTQTLL</sequence>
<comment type="caution">
    <text evidence="2">The sequence shown here is derived from an EMBL/GenBank/DDBJ whole genome shotgun (WGS) entry which is preliminary data.</text>
</comment>
<dbReference type="InterPro" id="IPR054775">
    <property type="entry name" value="2CompART"/>
</dbReference>
<accession>A0A923E174</accession>
<dbReference type="EMBL" id="WNXD01000002">
    <property type="protein sequence ID" value="MBB2146831.1"/>
    <property type="molecule type" value="Genomic_DNA"/>
</dbReference>
<keyword evidence="3" id="KW-1185">Reference proteome</keyword>
<organism evidence="2 3">
    <name type="scientific">Pedobacter planticolens</name>
    <dbReference type="NCBI Taxonomy" id="2679964"/>
    <lineage>
        <taxon>Bacteria</taxon>
        <taxon>Pseudomonadati</taxon>
        <taxon>Bacteroidota</taxon>
        <taxon>Sphingobacteriia</taxon>
        <taxon>Sphingobacteriales</taxon>
        <taxon>Sphingobacteriaceae</taxon>
        <taxon>Pedobacter</taxon>
    </lineage>
</organism>
<evidence type="ECO:0000313" key="2">
    <source>
        <dbReference type="EMBL" id="MBB2146831.1"/>
    </source>
</evidence>
<dbReference type="Proteomes" id="UP000601055">
    <property type="component" value="Unassembled WGS sequence"/>
</dbReference>
<evidence type="ECO:0000313" key="3">
    <source>
        <dbReference type="Proteomes" id="UP000601055"/>
    </source>
</evidence>
<gene>
    <name evidence="2" type="ORF">GM921_15110</name>
</gene>
<proteinExistence type="predicted"/>
<evidence type="ECO:0000259" key="1">
    <source>
        <dbReference type="Pfam" id="PF22546"/>
    </source>
</evidence>
<feature type="domain" description="2-Component system ADP-ribosyltransferase" evidence="1">
    <location>
        <begin position="6"/>
        <end position="121"/>
    </location>
</feature>
<dbReference type="RefSeq" id="WP_182923469.1">
    <property type="nucleotide sequence ID" value="NZ_WNXD01000002.1"/>
</dbReference>
<dbReference type="Pfam" id="PF22546">
    <property type="entry name" value="2CompART"/>
    <property type="match status" value="1"/>
</dbReference>
<reference evidence="2" key="1">
    <citation type="submission" date="2019-11" db="EMBL/GenBank/DDBJ databases">
        <title>Description of Pedobacter sp. LMG 31464T.</title>
        <authorList>
            <person name="Carlier A."/>
            <person name="Qi S."/>
            <person name="Vandamme P."/>
        </authorList>
    </citation>
    <scope>NUCLEOTIDE SEQUENCE</scope>
    <source>
        <strain evidence="2">LMG 31464</strain>
    </source>
</reference>
<protein>
    <recommendedName>
        <fullName evidence="1">2-Component system ADP-ribosyltransferase domain-containing protein</fullName>
    </recommendedName>
</protein>
<dbReference type="AlphaFoldDB" id="A0A923E174"/>
<name>A0A923E174_9SPHI</name>